<evidence type="ECO:0000256" key="8">
    <source>
        <dbReference type="ARBA" id="ARBA00022741"/>
    </source>
</evidence>
<comment type="pathway">
    <text evidence="1">Amino-acid biosynthesis; L-arginine biosynthesis; carbamoyl phosphate from bicarbonate: step 1/1.</text>
</comment>
<dbReference type="SUPFAM" id="SSF52440">
    <property type="entry name" value="PreATP-grasp domain"/>
    <property type="match status" value="2"/>
</dbReference>
<evidence type="ECO:0000256" key="5">
    <source>
        <dbReference type="ARBA" id="ARBA00022605"/>
    </source>
</evidence>
<dbReference type="Gene3D" id="1.10.1030.10">
    <property type="entry name" value="Carbamoyl-phosphate synthetase, large subunit oligomerisation domain"/>
    <property type="match status" value="1"/>
</dbReference>
<evidence type="ECO:0000313" key="18">
    <source>
        <dbReference type="EMBL" id="ALS56173.1"/>
    </source>
</evidence>
<dbReference type="PANTHER" id="PTHR11405:SF53">
    <property type="entry name" value="CARBAMOYL-PHOSPHATE SYNTHASE [AMMONIA], MITOCHONDRIAL"/>
    <property type="match status" value="1"/>
</dbReference>
<evidence type="ECO:0000256" key="3">
    <source>
        <dbReference type="ARBA" id="ARBA00022571"/>
    </source>
</evidence>
<dbReference type="GO" id="GO:0005524">
    <property type="term" value="F:ATP binding"/>
    <property type="evidence" value="ECO:0007669"/>
    <property type="project" value="UniProtKB-UniRule"/>
</dbReference>
<dbReference type="Gene3D" id="3.30.1490.20">
    <property type="entry name" value="ATP-grasp fold, A domain"/>
    <property type="match status" value="1"/>
</dbReference>
<dbReference type="GO" id="GO:0004087">
    <property type="term" value="F:carbamoyl-phosphate synthase (ammonia) activity"/>
    <property type="evidence" value="ECO:0007669"/>
    <property type="project" value="UniProtKB-EC"/>
</dbReference>
<dbReference type="GO" id="GO:0046872">
    <property type="term" value="F:metal ion binding"/>
    <property type="evidence" value="ECO:0007669"/>
    <property type="project" value="UniProtKB-KW"/>
</dbReference>
<keyword evidence="12" id="KW-0464">Manganese</keyword>
<evidence type="ECO:0000256" key="6">
    <source>
        <dbReference type="ARBA" id="ARBA00022723"/>
    </source>
</evidence>
<dbReference type="Pfam" id="PF02787">
    <property type="entry name" value="CPSase_L_D3"/>
    <property type="match status" value="1"/>
</dbReference>
<dbReference type="Gene3D" id="3.40.50.20">
    <property type="match status" value="2"/>
</dbReference>
<feature type="domain" description="MGS-like" evidence="17">
    <location>
        <begin position="925"/>
        <end position="1060"/>
    </location>
</feature>
<feature type="domain" description="ATP-grasp" evidence="16">
    <location>
        <begin position="133"/>
        <end position="328"/>
    </location>
</feature>
<evidence type="ECO:0000256" key="2">
    <source>
        <dbReference type="ARBA" id="ARBA00009799"/>
    </source>
</evidence>
<keyword evidence="6" id="KW-0479">Metal-binding</keyword>
<dbReference type="SMART" id="SM00851">
    <property type="entry name" value="MGS"/>
    <property type="match status" value="1"/>
</dbReference>
<dbReference type="PROSITE" id="PS51257">
    <property type="entry name" value="PROKAR_LIPOPROTEIN"/>
    <property type="match status" value="1"/>
</dbReference>
<evidence type="ECO:0000259" key="16">
    <source>
        <dbReference type="PROSITE" id="PS50975"/>
    </source>
</evidence>
<sequence length="1060" mass="116506">MPKNKDINSILIIGSGPIVIGQACEFDYSGSQAAKALKQEGYRVILVNSNPATIMTDPEMADATYIEPLTVNYLKKIIEIEQPDAVLPTLGGQTALNLSMELENDNVFDKNEILLLGASAKSIEIAENRWLFKSAMESAGIKTLQAEYVKSIEEGVAASEDIGFPLMLRPSFILGGGGTSLVESKEDLEKKLKDAFKASPTQEVLIEESVYGWKEYELEVMRDSDGNGVIVCGIENFDPMGVHTGDSITVAPIQTLSDKEYQIMRDEALLCLDTIGIATGGSNVQFAVNPENGDRRIIEMNPRVSRSSALASKATGFPIAKFAALLAVGYNLTELKNDITGSTPASFEPVQDYVVVKIPRFDFPKFPSTDDVLGTSMQSVGEVMSIASTFTESLTKAIRSLEIGKTGIRNIDNRFINLPKNQLQEEIKTPRPRRIFAILEAIRRNWPIEDIASLSKVDLWFLREIEKSFNVNPESTPVSILKMLGWTDEDLDSKEIKDDLENKRAYKLVDTCSAEFLSKTPYLYSTFGTSDDDSASKNKKVVVIGSGPNRIGQGIEFDYCCVHGVESLKENNYEAIMINSNPETVSTDYDTADKLYFEPLSWDEVKAVLAREKPDSVIIQLGGQTPLKLADKISSAGYKIAGSSLDVIDTTEDRDLFQKLCLSLNIDQPKSKISFNEDELISAVKEITYPVLLRPSYVLGGRAMRVVKNDEELKNYLSILATADDDGNPFSSGPLLVDQFLTETIEIDVDLISDGKDVFIAGILEHLEPAGVHSGDSTAVLPPFSITDSMIKEIEDKSTTLAKALGVKGLLNIQFAIKDDRLFILEANPRASRTMPFVSKVTGNQVIKAGTLLMLGHSLDSIKKTTNYLNSSTNKVAIKKAIFPWSRFPAEDTMLGPEMKATGEVLGIGRSFGVALNKAYAAAGVEINENEKGIFVSLSDQEKPNFIKIVKTYSDLGFKIYSTYGTGEYLKNNDINSTIVGRADETFPTSLTIIQDKLISLVINTPTFANEYTDGWKIRRLSHETGVAVVSSVREAEAFLKAFLETTKSFEDMEAIQNVS</sequence>
<keyword evidence="9 15" id="KW-0067">ATP-binding</keyword>
<dbReference type="PRINTS" id="PR00098">
    <property type="entry name" value="CPSASE"/>
</dbReference>
<dbReference type="AlphaFoldDB" id="A0A0U2X7H5"/>
<keyword evidence="5" id="KW-0028">Amino-acid biosynthesis</keyword>
<dbReference type="Pfam" id="PF25596">
    <property type="entry name" value="CPSase_L_D1"/>
    <property type="match status" value="2"/>
</dbReference>
<dbReference type="PROSITE" id="PS51855">
    <property type="entry name" value="MGS"/>
    <property type="match status" value="1"/>
</dbReference>
<evidence type="ECO:0000256" key="4">
    <source>
        <dbReference type="ARBA" id="ARBA00022598"/>
    </source>
</evidence>
<dbReference type="InterPro" id="IPR016185">
    <property type="entry name" value="PreATP-grasp_dom_sf"/>
</dbReference>
<dbReference type="Gene3D" id="3.40.50.1380">
    <property type="entry name" value="Methylglyoxal synthase-like domain"/>
    <property type="match status" value="1"/>
</dbReference>
<comment type="similarity">
    <text evidence="2">Belongs to the CarB family.</text>
</comment>
<dbReference type="NCBIfam" id="NF009455">
    <property type="entry name" value="PRK12815.1"/>
    <property type="match status" value="1"/>
</dbReference>
<dbReference type="GO" id="GO:0006221">
    <property type="term" value="P:pyrimidine nucleotide biosynthetic process"/>
    <property type="evidence" value="ECO:0007669"/>
    <property type="project" value="UniProtKB-KW"/>
</dbReference>
<evidence type="ECO:0000259" key="17">
    <source>
        <dbReference type="PROSITE" id="PS51855"/>
    </source>
</evidence>
<dbReference type="InterPro" id="IPR058047">
    <property type="entry name" value="CPSase_preATP-grasp"/>
</dbReference>
<dbReference type="InterPro" id="IPR011761">
    <property type="entry name" value="ATP-grasp"/>
</dbReference>
<dbReference type="SUPFAM" id="SSF48108">
    <property type="entry name" value="Carbamoyl phosphate synthetase, large subunit connection domain"/>
    <property type="match status" value="1"/>
</dbReference>
<protein>
    <submittedName>
        <fullName evidence="18">Putative carbamoyl phosphate synthase large subunit</fullName>
    </submittedName>
</protein>
<dbReference type="Gene3D" id="3.30.470.20">
    <property type="entry name" value="ATP-grasp fold, B domain"/>
    <property type="match status" value="2"/>
</dbReference>
<dbReference type="PROSITE" id="PS50975">
    <property type="entry name" value="ATP_GRASP"/>
    <property type="match status" value="2"/>
</dbReference>
<dbReference type="PROSITE" id="PS00866">
    <property type="entry name" value="CPSASE_1"/>
    <property type="match status" value="2"/>
</dbReference>
<keyword evidence="7" id="KW-0677">Repeat</keyword>
<keyword evidence="8 15" id="KW-0547">Nucleotide-binding</keyword>
<dbReference type="InterPro" id="IPR011607">
    <property type="entry name" value="MGS-like_dom"/>
</dbReference>
<dbReference type="InterPro" id="IPR006275">
    <property type="entry name" value="CPSase_lsu"/>
</dbReference>
<dbReference type="GO" id="GO:0005737">
    <property type="term" value="C:cytoplasm"/>
    <property type="evidence" value="ECO:0007669"/>
    <property type="project" value="TreeGrafter"/>
</dbReference>
<keyword evidence="10" id="KW-0460">Magnesium</keyword>
<dbReference type="InterPro" id="IPR036897">
    <property type="entry name" value="CarbamoylP_synth_lsu_oligo_sf"/>
</dbReference>
<dbReference type="NCBIfam" id="NF003671">
    <property type="entry name" value="PRK05294.1"/>
    <property type="match status" value="1"/>
</dbReference>
<dbReference type="SUPFAM" id="SSF52335">
    <property type="entry name" value="Methylglyoxal synthase-like"/>
    <property type="match status" value="1"/>
</dbReference>
<dbReference type="PROSITE" id="PS00867">
    <property type="entry name" value="CPSASE_2"/>
    <property type="match status" value="2"/>
</dbReference>
<evidence type="ECO:0000256" key="7">
    <source>
        <dbReference type="ARBA" id="ARBA00022737"/>
    </source>
</evidence>
<dbReference type="GO" id="GO:0006526">
    <property type="term" value="P:L-arginine biosynthetic process"/>
    <property type="evidence" value="ECO:0007669"/>
    <property type="project" value="UniProtKB-KW"/>
</dbReference>
<evidence type="ECO:0000256" key="1">
    <source>
        <dbReference type="ARBA" id="ARBA00005077"/>
    </source>
</evidence>
<evidence type="ECO:0000256" key="14">
    <source>
        <dbReference type="ARBA" id="ARBA00048816"/>
    </source>
</evidence>
<dbReference type="GO" id="GO:0006541">
    <property type="term" value="P:glutamine metabolic process"/>
    <property type="evidence" value="ECO:0007669"/>
    <property type="project" value="TreeGrafter"/>
</dbReference>
<dbReference type="InterPro" id="IPR036914">
    <property type="entry name" value="MGS-like_dom_sf"/>
</dbReference>
<dbReference type="EMBL" id="KT201089">
    <property type="protein sequence ID" value="ALS56173.1"/>
    <property type="molecule type" value="Genomic_DNA"/>
</dbReference>
<dbReference type="FunFam" id="3.30.470.20:FF:000007">
    <property type="entry name" value="Carbamoyl-phosphate synthase large chain"/>
    <property type="match status" value="1"/>
</dbReference>
<feature type="domain" description="ATP-grasp" evidence="16">
    <location>
        <begin position="658"/>
        <end position="855"/>
    </location>
</feature>
<organism evidence="18">
    <name type="scientific">uncultured bacterium EIL26B11</name>
    <dbReference type="NCBI Taxonomy" id="1768201"/>
    <lineage>
        <taxon>Bacteria</taxon>
        <taxon>environmental samples</taxon>
    </lineage>
</organism>
<dbReference type="Pfam" id="PF02786">
    <property type="entry name" value="CPSase_L_D2"/>
    <property type="match status" value="2"/>
</dbReference>
<evidence type="ECO:0000256" key="9">
    <source>
        <dbReference type="ARBA" id="ARBA00022840"/>
    </source>
</evidence>
<dbReference type="InterPro" id="IPR005479">
    <property type="entry name" value="CPAse_ATP-bd"/>
</dbReference>
<comment type="catalytic activity">
    <reaction evidence="14">
        <text>hydrogencarbonate + L-glutamine + 2 ATP + H2O = carbamoyl phosphate + L-glutamate + 2 ADP + phosphate + 2 H(+)</text>
        <dbReference type="Rhea" id="RHEA:18633"/>
        <dbReference type="ChEBI" id="CHEBI:15377"/>
        <dbReference type="ChEBI" id="CHEBI:15378"/>
        <dbReference type="ChEBI" id="CHEBI:17544"/>
        <dbReference type="ChEBI" id="CHEBI:29985"/>
        <dbReference type="ChEBI" id="CHEBI:30616"/>
        <dbReference type="ChEBI" id="CHEBI:43474"/>
        <dbReference type="ChEBI" id="CHEBI:58228"/>
        <dbReference type="ChEBI" id="CHEBI:58359"/>
        <dbReference type="ChEBI" id="CHEBI:456216"/>
        <dbReference type="EC" id="6.3.5.5"/>
    </reaction>
</comment>
<keyword evidence="3" id="KW-0055">Arginine biosynthesis</keyword>
<dbReference type="PANTHER" id="PTHR11405">
    <property type="entry name" value="CARBAMOYLTRANSFERASE FAMILY MEMBER"/>
    <property type="match status" value="1"/>
</dbReference>
<comment type="catalytic activity">
    <reaction evidence="13">
        <text>hydrogencarbonate + NH4(+) + 2 ATP = carbamoyl phosphate + 2 ADP + phosphate + 2 H(+)</text>
        <dbReference type="Rhea" id="RHEA:18029"/>
        <dbReference type="ChEBI" id="CHEBI:15378"/>
        <dbReference type="ChEBI" id="CHEBI:17544"/>
        <dbReference type="ChEBI" id="CHEBI:28938"/>
        <dbReference type="ChEBI" id="CHEBI:30616"/>
        <dbReference type="ChEBI" id="CHEBI:43474"/>
        <dbReference type="ChEBI" id="CHEBI:58228"/>
        <dbReference type="ChEBI" id="CHEBI:456216"/>
        <dbReference type="EC" id="6.3.4.16"/>
    </reaction>
</comment>
<keyword evidence="4" id="KW-0436">Ligase</keyword>
<dbReference type="InterPro" id="IPR005480">
    <property type="entry name" value="CPSase_lsu_oligo"/>
</dbReference>
<evidence type="ECO:0000256" key="15">
    <source>
        <dbReference type="PROSITE-ProRule" id="PRU00409"/>
    </source>
</evidence>
<dbReference type="SUPFAM" id="SSF56059">
    <property type="entry name" value="Glutathione synthetase ATP-binding domain-like"/>
    <property type="match status" value="2"/>
</dbReference>
<dbReference type="SMART" id="SM01096">
    <property type="entry name" value="CPSase_L_D3"/>
    <property type="match status" value="1"/>
</dbReference>
<evidence type="ECO:0000256" key="10">
    <source>
        <dbReference type="ARBA" id="ARBA00022842"/>
    </source>
</evidence>
<evidence type="ECO:0000256" key="12">
    <source>
        <dbReference type="ARBA" id="ARBA00023211"/>
    </source>
</evidence>
<keyword evidence="11" id="KW-0665">Pyrimidine biosynthesis</keyword>
<proteinExistence type="inferred from homology"/>
<dbReference type="GO" id="GO:0004088">
    <property type="term" value="F:carbamoyl-phosphate synthase (glutamine-hydrolyzing) activity"/>
    <property type="evidence" value="ECO:0007669"/>
    <property type="project" value="UniProtKB-EC"/>
</dbReference>
<dbReference type="NCBIfam" id="TIGR01369">
    <property type="entry name" value="CPSaseII_lrg"/>
    <property type="match status" value="1"/>
</dbReference>
<dbReference type="FunFam" id="3.40.50.20:FF:000001">
    <property type="entry name" value="Carbamoyl-phosphate synthase large chain"/>
    <property type="match status" value="2"/>
</dbReference>
<name>A0A0U2X7H5_9BACT</name>
<reference evidence="18" key="1">
    <citation type="journal article" date="2016" name="ISME J.">
        <title>Functional metagenomic screen reveals new and diverse microbial rhodopsins.</title>
        <authorList>
            <person name="Pushkarev A."/>
            <person name="Beja O."/>
        </authorList>
    </citation>
    <scope>NUCLEOTIDE SEQUENCE</scope>
</reference>
<dbReference type="FunFam" id="3.30.470.20:FF:000026">
    <property type="entry name" value="Carbamoyl-phosphate synthase large chain"/>
    <property type="match status" value="1"/>
</dbReference>
<evidence type="ECO:0000256" key="13">
    <source>
        <dbReference type="ARBA" id="ARBA00047359"/>
    </source>
</evidence>
<dbReference type="Pfam" id="PF02142">
    <property type="entry name" value="MGS"/>
    <property type="match status" value="1"/>
</dbReference>
<accession>A0A0U2X7H5</accession>
<evidence type="ECO:0000256" key="11">
    <source>
        <dbReference type="ARBA" id="ARBA00022975"/>
    </source>
</evidence>
<dbReference type="InterPro" id="IPR005483">
    <property type="entry name" value="CPSase_dom"/>
</dbReference>
<dbReference type="InterPro" id="IPR013815">
    <property type="entry name" value="ATP_grasp_subdomain_1"/>
</dbReference>